<organism evidence="1 2">
    <name type="scientific">Nonlabens xylanidelens</name>
    <dbReference type="NCBI Taxonomy" id="191564"/>
    <lineage>
        <taxon>Bacteria</taxon>
        <taxon>Pseudomonadati</taxon>
        <taxon>Bacteroidota</taxon>
        <taxon>Flavobacteriia</taxon>
        <taxon>Flavobacteriales</taxon>
        <taxon>Flavobacteriaceae</taxon>
        <taxon>Nonlabens</taxon>
    </lineage>
</organism>
<reference evidence="1 2" key="1">
    <citation type="submission" date="2018-02" db="EMBL/GenBank/DDBJ databases">
        <title>Genomic Encyclopedia of Archaeal and Bacterial Type Strains, Phase II (KMG-II): from individual species to whole genera.</title>
        <authorList>
            <person name="Goeker M."/>
        </authorList>
    </citation>
    <scope>NUCLEOTIDE SEQUENCE [LARGE SCALE GENOMIC DNA]</scope>
    <source>
        <strain evidence="1 2">DSM 16809</strain>
    </source>
</reference>
<proteinExistence type="predicted"/>
<protein>
    <submittedName>
        <fullName evidence="1">Uncharacterized protein</fullName>
    </submittedName>
</protein>
<keyword evidence="2" id="KW-1185">Reference proteome</keyword>
<dbReference type="AlphaFoldDB" id="A0A2S6IFI9"/>
<comment type="caution">
    <text evidence="1">The sequence shown here is derived from an EMBL/GenBank/DDBJ whole genome shotgun (WGS) entry which is preliminary data.</text>
</comment>
<dbReference type="EMBL" id="PTJE01000008">
    <property type="protein sequence ID" value="PPK92979.1"/>
    <property type="molecule type" value="Genomic_DNA"/>
</dbReference>
<sequence>MNIFASLIRIKGLESSKVTYYSIVLNEITHDETRSEFYDFLNRMEQYKEHLEDLNKIILFLEQEIGNKYGAREHFFRPEQFHSDLTALPPNKGKFKALFIGTQLRLYTLRLNESVVILFNGGVKTAQTAQECTNVRDYFLQANKIAGIIDDLIIEQEEIQWNHDFTDITFLPDLKIEF</sequence>
<name>A0A2S6IFI9_9FLAO</name>
<dbReference type="OrthoDB" id="662471at2"/>
<evidence type="ECO:0000313" key="2">
    <source>
        <dbReference type="Proteomes" id="UP000239002"/>
    </source>
</evidence>
<accession>A0A2S6IFI9</accession>
<evidence type="ECO:0000313" key="1">
    <source>
        <dbReference type="EMBL" id="PPK92979.1"/>
    </source>
</evidence>
<gene>
    <name evidence="1" type="ORF">LY01_02683</name>
</gene>
<dbReference type="RefSeq" id="WP_104516407.1">
    <property type="nucleotide sequence ID" value="NZ_MQVW01000020.1"/>
</dbReference>
<dbReference type="Proteomes" id="UP000239002">
    <property type="component" value="Unassembled WGS sequence"/>
</dbReference>